<evidence type="ECO:0000256" key="1">
    <source>
        <dbReference type="SAM" id="MobiDB-lite"/>
    </source>
</evidence>
<feature type="region of interest" description="Disordered" evidence="1">
    <location>
        <begin position="751"/>
        <end position="816"/>
    </location>
</feature>
<keyword evidence="3" id="KW-0732">Signal</keyword>
<name>A0A0F0LUH8_9MICO</name>
<dbReference type="STRING" id="400772.RR49_01711"/>
<dbReference type="Proteomes" id="UP000033451">
    <property type="component" value="Unassembled WGS sequence"/>
</dbReference>
<dbReference type="RefSeq" id="WP_045247642.1">
    <property type="nucleotide sequence ID" value="NZ_JYIY01000074.1"/>
</dbReference>
<evidence type="ECO:0000313" key="5">
    <source>
        <dbReference type="EMBL" id="KJL36379.1"/>
    </source>
</evidence>
<feature type="compositionally biased region" description="Low complexity" evidence="1">
    <location>
        <begin position="780"/>
        <end position="816"/>
    </location>
</feature>
<proteinExistence type="predicted"/>
<evidence type="ECO:0000313" key="7">
    <source>
        <dbReference type="Proteomes" id="UP000257479"/>
    </source>
</evidence>
<dbReference type="PATRIC" id="fig|400772.4.peg.1733"/>
<feature type="transmembrane region" description="Helical" evidence="2">
    <location>
        <begin position="826"/>
        <end position="847"/>
    </location>
</feature>
<dbReference type="SUPFAM" id="SSF53850">
    <property type="entry name" value="Periplasmic binding protein-like II"/>
    <property type="match status" value="1"/>
</dbReference>
<keyword evidence="2" id="KW-0812">Transmembrane</keyword>
<gene>
    <name evidence="4" type="ORF">DCP95_14275</name>
    <name evidence="5" type="ORF">RR49_01711</name>
</gene>
<feature type="chain" id="PRO_5035989950" description="PBP domain-containing protein" evidence="3">
    <location>
        <begin position="44"/>
        <end position="854"/>
    </location>
</feature>
<feature type="signal peptide" evidence="3">
    <location>
        <begin position="1"/>
        <end position="43"/>
    </location>
</feature>
<protein>
    <recommendedName>
        <fullName evidence="8">PBP domain-containing protein</fullName>
    </recommendedName>
</protein>
<dbReference type="EMBL" id="DMNG01000251">
    <property type="protein sequence ID" value="HAN25713.1"/>
    <property type="molecule type" value="Genomic_DNA"/>
</dbReference>
<reference evidence="5 6" key="1">
    <citation type="submission" date="2015-02" db="EMBL/GenBank/DDBJ databases">
        <title>Draft genome sequences of ten Microbacterium spp. with emphasis on heavy metal contaminated environments.</title>
        <authorList>
            <person name="Corretto E."/>
        </authorList>
    </citation>
    <scope>NUCLEOTIDE SEQUENCE [LARGE SCALE GENOMIC DNA]</scope>
    <source>
        <strain evidence="5 6">DSM 18659</strain>
    </source>
</reference>
<dbReference type="AlphaFoldDB" id="A0A0F0LUH8"/>
<keyword evidence="2" id="KW-0472">Membrane</keyword>
<comment type="caution">
    <text evidence="5">The sequence shown here is derived from an EMBL/GenBank/DDBJ whole genome shotgun (WGS) entry which is preliminary data.</text>
</comment>
<accession>A0A0F0LUH8</accession>
<evidence type="ECO:0000256" key="2">
    <source>
        <dbReference type="SAM" id="Phobius"/>
    </source>
</evidence>
<evidence type="ECO:0000313" key="6">
    <source>
        <dbReference type="Proteomes" id="UP000033451"/>
    </source>
</evidence>
<sequence>MSTAPRLHRQRWFASVASGLICGLVAFGATTAIGVASAPPAHAATDTSSAVTITAAQQDPDVADAPMPDLAVTVSQTQNLTSQGIRLTWTGGKKSIAPSAGGNGGENFLQVFMCWGDDPTDASRPDRTTCEYGGTGAVGATRDAFRNTALADIPTEDQAYSAPNSVPFLPPYTAIPFVSRKGDRVDGIKTDATTGKKTIDTSVDVNNNQFITSYSTNEIPWAGSGNDGSGSVSFEVQTAVQSDALGCGSPVTTGTTTTGASCWLVVLPRGTGDNGSVNITQSGLFIDSWRHALAVKLGFTPVGTRCPSGQVEKQLQGSELAALAVSSWQPVVCNQAGGSVYSLITEAESDAASQASTATDAPLALTSYPVSTDSGAADPLQYAPIALSGISISIAIDRFPNPNDKTVSQAYLDAARTAFTSINITPRLLAKLLTYSYRSAIPTGADTSYLKGTAVYNLTQDPDFLAVNDKEWAAQVLSGPAIADIIVPQGRSDAARAVWAYIAADKDASAFLAGKPDPWGMIVNPYFSTDASLNPNQVAFSTAREDFPKADPVTVTPANQGPINLITWRPFANDLASVAYLTLRGDGQLLGTWDPYSIPPKYGKGARMLPGVQRLIGLTSTSAAARYQVVTASLRNAAGSFVAPTSAGMLAAADAMTSVNSTGRTKLYDPASTTAASAPAAYPLTLPVYAANNPVTTSADLRKAYAAFIRYAVSSPAQTPGTQVGALPDGYAALPQSWVSQATDAATAIENGTAPTTPTTPTTPPAPTYVGSQPNVYNNAPAPVVGSSSSTSTTPDTSAPTPAASGTPSGALAAATTPADPAVGGIAAAVPASLAGALGCAIAFPVLGRFRRRL</sequence>
<evidence type="ECO:0000256" key="3">
    <source>
        <dbReference type="SAM" id="SignalP"/>
    </source>
</evidence>
<evidence type="ECO:0008006" key="8">
    <source>
        <dbReference type="Google" id="ProtNLM"/>
    </source>
</evidence>
<dbReference type="Proteomes" id="UP000257479">
    <property type="component" value="Unassembled WGS sequence"/>
</dbReference>
<organism evidence="5 6">
    <name type="scientific">Microbacterium ginsengisoli</name>
    <dbReference type="NCBI Taxonomy" id="400772"/>
    <lineage>
        <taxon>Bacteria</taxon>
        <taxon>Bacillati</taxon>
        <taxon>Actinomycetota</taxon>
        <taxon>Actinomycetes</taxon>
        <taxon>Micrococcales</taxon>
        <taxon>Microbacteriaceae</taxon>
        <taxon>Microbacterium</taxon>
    </lineage>
</organism>
<dbReference type="Gene3D" id="3.40.190.10">
    <property type="entry name" value="Periplasmic binding protein-like II"/>
    <property type="match status" value="2"/>
</dbReference>
<keyword evidence="2" id="KW-1133">Transmembrane helix</keyword>
<reference evidence="4 7" key="2">
    <citation type="journal article" date="2018" name="Nat. Biotechnol.">
        <title>A standardized bacterial taxonomy based on genome phylogeny substantially revises the tree of life.</title>
        <authorList>
            <person name="Parks D.H."/>
            <person name="Chuvochina M."/>
            <person name="Waite D.W."/>
            <person name="Rinke C."/>
            <person name="Skarshewski A."/>
            <person name="Chaumeil P.A."/>
            <person name="Hugenholtz P."/>
        </authorList>
    </citation>
    <scope>NUCLEOTIDE SEQUENCE [LARGE SCALE GENOMIC DNA]</scope>
    <source>
        <strain evidence="4">UBA9152</strain>
    </source>
</reference>
<dbReference type="EMBL" id="JYIY01000074">
    <property type="protein sequence ID" value="KJL36379.1"/>
    <property type="molecule type" value="Genomic_DNA"/>
</dbReference>
<keyword evidence="6" id="KW-1185">Reference proteome</keyword>
<evidence type="ECO:0000313" key="4">
    <source>
        <dbReference type="EMBL" id="HAN25713.1"/>
    </source>
</evidence>
<dbReference type="OrthoDB" id="5107506at2"/>